<evidence type="ECO:0000256" key="2">
    <source>
        <dbReference type="SAM" id="MobiDB-lite"/>
    </source>
</evidence>
<feature type="compositionally biased region" description="Basic and acidic residues" evidence="2">
    <location>
        <begin position="7"/>
        <end position="16"/>
    </location>
</feature>
<feature type="region of interest" description="Disordered" evidence="2">
    <location>
        <begin position="150"/>
        <end position="181"/>
    </location>
</feature>
<reference evidence="4 5" key="1">
    <citation type="submission" date="2015-06" db="EMBL/GenBank/DDBJ databases">
        <title>Talaromyces atroroseus IBT 11181 draft genome.</title>
        <authorList>
            <person name="Rasmussen K.B."/>
            <person name="Rasmussen S."/>
            <person name="Petersen B."/>
            <person name="Sicheritz-Ponten T."/>
            <person name="Mortensen U.H."/>
            <person name="Thrane U."/>
        </authorList>
    </citation>
    <scope>NUCLEOTIDE SEQUENCE [LARGE SCALE GENOMIC DNA]</scope>
    <source>
        <strain evidence="4 5">IBT 11181</strain>
    </source>
</reference>
<dbReference type="Pfam" id="PF01627">
    <property type="entry name" value="Hpt"/>
    <property type="match status" value="1"/>
</dbReference>
<accession>A0A225ASK7</accession>
<name>A0A225ASK7_TALAT</name>
<evidence type="ECO:0000256" key="1">
    <source>
        <dbReference type="PROSITE-ProRule" id="PRU00110"/>
    </source>
</evidence>
<dbReference type="Gene3D" id="1.20.120.160">
    <property type="entry name" value="HPT domain"/>
    <property type="match status" value="1"/>
</dbReference>
<feature type="region of interest" description="Disordered" evidence="2">
    <location>
        <begin position="1"/>
        <end position="26"/>
    </location>
</feature>
<dbReference type="SMART" id="SM00073">
    <property type="entry name" value="HPT"/>
    <property type="match status" value="1"/>
</dbReference>
<dbReference type="GO" id="GO:0000160">
    <property type="term" value="P:phosphorelay signal transduction system"/>
    <property type="evidence" value="ECO:0007669"/>
    <property type="project" value="InterPro"/>
</dbReference>
<dbReference type="STRING" id="1441469.A0A225ASK7"/>
<dbReference type="InterPro" id="IPR036641">
    <property type="entry name" value="HPT_dom_sf"/>
</dbReference>
<evidence type="ECO:0000313" key="4">
    <source>
        <dbReference type="EMBL" id="OKL60258.1"/>
    </source>
</evidence>
<evidence type="ECO:0000313" key="5">
    <source>
        <dbReference type="Proteomes" id="UP000214365"/>
    </source>
</evidence>
<dbReference type="CDD" id="cd00088">
    <property type="entry name" value="HPT"/>
    <property type="match status" value="1"/>
</dbReference>
<sequence length="181" mass="20528">MAPSQTTRKEDPKNQEEGPPDLSNYQDIIDPATFEQILEMDDDEDERDFSQGIVYGFFEQAEATFEKMENALSKGDFDDLSQLGHFLKGSSATLGLTKVKDACEKIQHCKEELPKDNEAEREKAIEGIKKTLKEVQVDYKEVANVLRRFFGEELPDPTTTKTTETTTTETKKPESPKAEKK</sequence>
<keyword evidence="1" id="KW-0597">Phosphoprotein</keyword>
<gene>
    <name evidence="4" type="ORF">UA08_04793</name>
</gene>
<comment type="caution">
    <text evidence="4">The sequence shown here is derived from an EMBL/GenBank/DDBJ whole genome shotgun (WGS) entry which is preliminary data.</text>
</comment>
<feature type="modified residue" description="Phosphohistidine" evidence="1">
    <location>
        <position position="85"/>
    </location>
</feature>
<keyword evidence="5" id="KW-1185">Reference proteome</keyword>
<evidence type="ECO:0000259" key="3">
    <source>
        <dbReference type="PROSITE" id="PS50894"/>
    </source>
</evidence>
<feature type="compositionally biased region" description="Low complexity" evidence="2">
    <location>
        <begin position="156"/>
        <end position="168"/>
    </location>
</feature>
<dbReference type="GO" id="GO:0009927">
    <property type="term" value="F:histidine phosphotransfer kinase activity"/>
    <property type="evidence" value="ECO:0007669"/>
    <property type="project" value="InterPro"/>
</dbReference>
<dbReference type="Proteomes" id="UP000214365">
    <property type="component" value="Unassembled WGS sequence"/>
</dbReference>
<dbReference type="PROSITE" id="PS50894">
    <property type="entry name" value="HPT"/>
    <property type="match status" value="1"/>
</dbReference>
<dbReference type="InterPro" id="IPR045871">
    <property type="entry name" value="AHP1-5/YPD1"/>
</dbReference>
<dbReference type="GO" id="GO:0005737">
    <property type="term" value="C:cytoplasm"/>
    <property type="evidence" value="ECO:0007669"/>
    <property type="project" value="TreeGrafter"/>
</dbReference>
<dbReference type="InterPro" id="IPR008207">
    <property type="entry name" value="Sig_transdc_His_kin_Hpt_dom"/>
</dbReference>
<dbReference type="GO" id="GO:0005634">
    <property type="term" value="C:nucleus"/>
    <property type="evidence" value="ECO:0007669"/>
    <property type="project" value="TreeGrafter"/>
</dbReference>
<organism evidence="4 5">
    <name type="scientific">Talaromyces atroroseus</name>
    <dbReference type="NCBI Taxonomy" id="1441469"/>
    <lineage>
        <taxon>Eukaryota</taxon>
        <taxon>Fungi</taxon>
        <taxon>Dikarya</taxon>
        <taxon>Ascomycota</taxon>
        <taxon>Pezizomycotina</taxon>
        <taxon>Eurotiomycetes</taxon>
        <taxon>Eurotiomycetidae</taxon>
        <taxon>Eurotiales</taxon>
        <taxon>Trichocomaceae</taxon>
        <taxon>Talaromyces</taxon>
        <taxon>Talaromyces sect. Trachyspermi</taxon>
    </lineage>
</organism>
<dbReference type="RefSeq" id="XP_020120379.1">
    <property type="nucleotide sequence ID" value="XM_020267102.1"/>
</dbReference>
<feature type="domain" description="HPt" evidence="3">
    <location>
        <begin position="46"/>
        <end position="146"/>
    </location>
</feature>
<proteinExistence type="predicted"/>
<dbReference type="SUPFAM" id="SSF47226">
    <property type="entry name" value="Histidine-containing phosphotransfer domain, HPT domain"/>
    <property type="match status" value="1"/>
</dbReference>
<feature type="compositionally biased region" description="Basic and acidic residues" evidence="2">
    <location>
        <begin position="169"/>
        <end position="181"/>
    </location>
</feature>
<dbReference type="EMBL" id="LFMY01000006">
    <property type="protein sequence ID" value="OKL60258.1"/>
    <property type="molecule type" value="Genomic_DNA"/>
</dbReference>
<dbReference type="PANTHER" id="PTHR28242">
    <property type="entry name" value="PHOSPHORELAY INTERMEDIATE PROTEIN YPD1"/>
    <property type="match status" value="1"/>
</dbReference>
<dbReference type="PANTHER" id="PTHR28242:SF52">
    <property type="entry name" value="PHOSPHORELAY INTERMEDIATE PROTEIN YPD1"/>
    <property type="match status" value="1"/>
</dbReference>
<protein>
    <recommendedName>
        <fullName evidence="3">HPt domain-containing protein</fullName>
    </recommendedName>
</protein>
<dbReference type="OrthoDB" id="1673781at2759"/>
<dbReference type="GO" id="GO:0043424">
    <property type="term" value="F:protein histidine kinase binding"/>
    <property type="evidence" value="ECO:0007669"/>
    <property type="project" value="InterPro"/>
</dbReference>
<dbReference type="AlphaFoldDB" id="A0A225ASK7"/>
<dbReference type="GeneID" id="31004548"/>